<dbReference type="CDD" id="cd19364">
    <property type="entry name" value="TenA_C_BsTenA-like"/>
    <property type="match status" value="1"/>
</dbReference>
<evidence type="ECO:0000256" key="9">
    <source>
        <dbReference type="PIRNR" id="PIRNR003170"/>
    </source>
</evidence>
<reference evidence="11 12" key="1">
    <citation type="submission" date="2011-11" db="EMBL/GenBank/DDBJ databases">
        <title>Complete genome sequence of thermophilic Geobacillus thermoleovorans CCB_US3_UF5.</title>
        <authorList>
            <person name="Muhd Sakaff M.K.L."/>
            <person name="Abdul Rahman A.Y."/>
            <person name="Saito J.A."/>
            <person name="Hou S."/>
            <person name="Alam M."/>
        </authorList>
    </citation>
    <scope>NUCLEOTIDE SEQUENCE [LARGE SCALE GENOMIC DNA]</scope>
    <source>
        <strain evidence="11 12">CCB_US3_UF5</strain>
    </source>
</reference>
<evidence type="ECO:0000256" key="3">
    <source>
        <dbReference type="ARBA" id="ARBA00010264"/>
    </source>
</evidence>
<dbReference type="PIRSF" id="PIRSF003170">
    <property type="entry name" value="Pet18p"/>
    <property type="match status" value="1"/>
</dbReference>
<dbReference type="PANTHER" id="PTHR43198">
    <property type="entry name" value="BIFUNCTIONAL TH2 PROTEIN"/>
    <property type="match status" value="1"/>
</dbReference>
<comment type="subunit">
    <text evidence="4">Homotetramer.</text>
</comment>
<dbReference type="Proteomes" id="UP000005636">
    <property type="component" value="Chromosome"/>
</dbReference>
<gene>
    <name evidence="11" type="ORF">GTCCBUS3UF5_6860</name>
</gene>
<evidence type="ECO:0000256" key="4">
    <source>
        <dbReference type="ARBA" id="ARBA00011881"/>
    </source>
</evidence>
<evidence type="ECO:0000256" key="2">
    <source>
        <dbReference type="ARBA" id="ARBA00004948"/>
    </source>
</evidence>
<dbReference type="SUPFAM" id="SSF48613">
    <property type="entry name" value="Heme oxygenase-like"/>
    <property type="match status" value="1"/>
</dbReference>
<organism evidence="11 12">
    <name type="scientific">Geobacillus thermoleovorans CCB_US3_UF5</name>
    <dbReference type="NCBI Taxonomy" id="1111068"/>
    <lineage>
        <taxon>Bacteria</taxon>
        <taxon>Bacillati</taxon>
        <taxon>Bacillota</taxon>
        <taxon>Bacilli</taxon>
        <taxon>Bacillales</taxon>
        <taxon>Anoxybacillaceae</taxon>
        <taxon>Geobacillus</taxon>
        <taxon>Geobacillus thermoleovorans group</taxon>
    </lineage>
</organism>
<dbReference type="Pfam" id="PF03070">
    <property type="entry name" value="TENA_THI-4"/>
    <property type="match status" value="1"/>
</dbReference>
<dbReference type="NCBIfam" id="TIGR04306">
    <property type="entry name" value="salvage_TenA"/>
    <property type="match status" value="1"/>
</dbReference>
<dbReference type="InterPro" id="IPR027574">
    <property type="entry name" value="Thiaminase_II"/>
</dbReference>
<evidence type="ECO:0000256" key="1">
    <source>
        <dbReference type="ARBA" id="ARBA00001881"/>
    </source>
</evidence>
<dbReference type="EMBL" id="CP003125">
    <property type="protein sequence ID" value="AEV18009.1"/>
    <property type="molecule type" value="Genomic_DNA"/>
</dbReference>
<keyword evidence="12" id="KW-1185">Reference proteome</keyword>
<comment type="function">
    <text evidence="9">Catalyzes an amino-pyrimidine hydrolysis reaction at the C5' of the pyrimidine moiety of thiamine compounds, a reaction that is part of a thiamine salvage pathway. Thus, catalyzes the conversion of 4-amino-5-aminomethyl-2-methylpyrimidine to 4-amino-5-hydroxymethyl-2-methylpyrimidine (HMP).</text>
</comment>
<accession>A0ABM5MEJ1</accession>
<dbReference type="InterPro" id="IPR026285">
    <property type="entry name" value="TenA_E"/>
</dbReference>
<keyword evidence="9" id="KW-0378">Hydrolase</keyword>
<protein>
    <recommendedName>
        <fullName evidence="6 9">Aminopyrimidine aminohydrolase</fullName>
        <ecNumber evidence="5 9">3.5.99.2</ecNumber>
    </recommendedName>
</protein>
<keyword evidence="7 9" id="KW-0784">Thiamine biosynthesis</keyword>
<comment type="catalytic activity">
    <reaction evidence="1 9">
        <text>4-amino-5-aminomethyl-2-methylpyrimidine + H2O = 4-amino-5-hydroxymethyl-2-methylpyrimidine + NH4(+)</text>
        <dbReference type="Rhea" id="RHEA:31799"/>
        <dbReference type="ChEBI" id="CHEBI:15377"/>
        <dbReference type="ChEBI" id="CHEBI:16892"/>
        <dbReference type="ChEBI" id="CHEBI:28938"/>
        <dbReference type="ChEBI" id="CHEBI:63416"/>
        <dbReference type="EC" id="3.5.99.2"/>
    </reaction>
</comment>
<comment type="catalytic activity">
    <reaction evidence="8 9">
        <text>thiamine + H2O = 5-(2-hydroxyethyl)-4-methylthiazole + 4-amino-5-hydroxymethyl-2-methylpyrimidine + H(+)</text>
        <dbReference type="Rhea" id="RHEA:17509"/>
        <dbReference type="ChEBI" id="CHEBI:15377"/>
        <dbReference type="ChEBI" id="CHEBI:15378"/>
        <dbReference type="ChEBI" id="CHEBI:16892"/>
        <dbReference type="ChEBI" id="CHEBI:17957"/>
        <dbReference type="ChEBI" id="CHEBI:18385"/>
        <dbReference type="EC" id="3.5.99.2"/>
    </reaction>
</comment>
<evidence type="ECO:0000313" key="12">
    <source>
        <dbReference type="Proteomes" id="UP000005636"/>
    </source>
</evidence>
<dbReference type="InterPro" id="IPR050967">
    <property type="entry name" value="Thiamine_Salvage_TenA"/>
</dbReference>
<dbReference type="InterPro" id="IPR004305">
    <property type="entry name" value="Thiaminase-2/PQQC"/>
</dbReference>
<evidence type="ECO:0000256" key="8">
    <source>
        <dbReference type="ARBA" id="ARBA00048337"/>
    </source>
</evidence>
<evidence type="ECO:0000259" key="10">
    <source>
        <dbReference type="Pfam" id="PF03070"/>
    </source>
</evidence>
<dbReference type="Gene3D" id="1.20.910.10">
    <property type="entry name" value="Heme oxygenase-like"/>
    <property type="match status" value="1"/>
</dbReference>
<dbReference type="InterPro" id="IPR016084">
    <property type="entry name" value="Haem_Oase-like_multi-hlx"/>
</dbReference>
<sequence>MPTPLSLRQSAKEAAFLFCQKGGKRMSFAKQLRQAADPIWQASFRHPFVQELGQGTLAREKFRYYVMQDAYYLRHFARVQAIGAAKSPDLATTARLAHHAQSTCEAELSLHETFAELLGITEEERAAFIPAPTAYAYTSHMYRAAYEGHLGDVIAAILPCYWLYYEIGERLKTCRPNDPIYEKWIGTYSSDWFRSLVEEQIARLDDIADEVTEEDRHRMKRHFLISSEYEYEFWEMAYRLEQWPSAELAASR</sequence>
<evidence type="ECO:0000256" key="7">
    <source>
        <dbReference type="ARBA" id="ARBA00022977"/>
    </source>
</evidence>
<name>A0ABM5MEJ1_GEOTH</name>
<evidence type="ECO:0000256" key="6">
    <source>
        <dbReference type="ARBA" id="ARBA00013647"/>
    </source>
</evidence>
<evidence type="ECO:0000313" key="11">
    <source>
        <dbReference type="EMBL" id="AEV18009.1"/>
    </source>
</evidence>
<comment type="similarity">
    <text evidence="3 9">Belongs to the TenA family.</text>
</comment>
<comment type="pathway">
    <text evidence="2 9">Cofactor biosynthesis; thiamine diphosphate biosynthesis.</text>
</comment>
<dbReference type="PANTHER" id="PTHR43198:SF2">
    <property type="entry name" value="SI:CH1073-67J19.1-RELATED"/>
    <property type="match status" value="1"/>
</dbReference>
<dbReference type="EC" id="3.5.99.2" evidence="5 9"/>
<feature type="domain" description="Thiaminase-2/PQQC" evidence="10">
    <location>
        <begin position="34"/>
        <end position="239"/>
    </location>
</feature>
<evidence type="ECO:0000256" key="5">
    <source>
        <dbReference type="ARBA" id="ARBA00012684"/>
    </source>
</evidence>
<proteinExistence type="inferred from homology"/>